<accession>A0ABS3A4A9</accession>
<keyword evidence="2" id="KW-1185">Reference proteome</keyword>
<dbReference type="RefSeq" id="WP_206371070.1">
    <property type="nucleotide sequence ID" value="NZ_CAWPTM010000091.1"/>
</dbReference>
<organism evidence="1 2">
    <name type="scientific">Vibrio neptunius</name>
    <dbReference type="NCBI Taxonomy" id="170651"/>
    <lineage>
        <taxon>Bacteria</taxon>
        <taxon>Pseudomonadati</taxon>
        <taxon>Pseudomonadota</taxon>
        <taxon>Gammaproteobacteria</taxon>
        <taxon>Vibrionales</taxon>
        <taxon>Vibrionaceae</taxon>
        <taxon>Vibrio</taxon>
    </lineage>
</organism>
<dbReference type="Proteomes" id="UP000779070">
    <property type="component" value="Unassembled WGS sequence"/>
</dbReference>
<name>A0ABS3A4A9_9VIBR</name>
<evidence type="ECO:0000313" key="1">
    <source>
        <dbReference type="EMBL" id="MBN3579049.1"/>
    </source>
</evidence>
<evidence type="ECO:0000313" key="2">
    <source>
        <dbReference type="Proteomes" id="UP000779070"/>
    </source>
</evidence>
<gene>
    <name evidence="1" type="ORF">JYA62_15415</name>
</gene>
<protein>
    <submittedName>
        <fullName evidence="1">Uncharacterized protein</fullName>
    </submittedName>
</protein>
<dbReference type="EMBL" id="JAFHLB010000020">
    <property type="protein sequence ID" value="MBN3579049.1"/>
    <property type="molecule type" value="Genomic_DNA"/>
</dbReference>
<proteinExistence type="predicted"/>
<comment type="caution">
    <text evidence="1">The sequence shown here is derived from an EMBL/GenBank/DDBJ whole genome shotgun (WGS) entry which is preliminary data.</text>
</comment>
<sequence>MSSATGYLYMKIDYNLNTLSISEEKTQIFYVIFSLKNITLNKQTNDKAIFYWFSESLLRLFLSF</sequence>
<reference evidence="1 2" key="1">
    <citation type="submission" date="2021-02" db="EMBL/GenBank/DDBJ databases">
        <title>Draft Genome Sequences of 5 Vibrio neptunius Strains Isolated From of Bivalve Hatcheries.</title>
        <authorList>
            <person name="Galvis F."/>
            <person name="Barja J.L."/>
            <person name="Lemos M.L."/>
            <person name="Balado M."/>
        </authorList>
    </citation>
    <scope>NUCLEOTIDE SEQUENCE [LARGE SCALE GENOMIC DNA]</scope>
    <source>
        <strain evidence="1 2">PP-145.98</strain>
    </source>
</reference>